<accession>A0A0P7AZP4</accession>
<dbReference type="GO" id="GO:0071949">
    <property type="term" value="F:FAD binding"/>
    <property type="evidence" value="ECO:0007669"/>
    <property type="project" value="TreeGrafter"/>
</dbReference>
<evidence type="ECO:0000256" key="2">
    <source>
        <dbReference type="ARBA" id="ARBA00022630"/>
    </source>
</evidence>
<dbReference type="Pfam" id="PF00875">
    <property type="entry name" value="DNA_photolyase"/>
    <property type="match status" value="1"/>
</dbReference>
<reference evidence="8 9" key="1">
    <citation type="submission" date="2015-09" db="EMBL/GenBank/DDBJ databases">
        <title>Genome sequence of the marine flavobacterium Croceitalea dokdonensis DOKDO 023 that contains proton- and sodium-pumping rhodopsins.</title>
        <authorList>
            <person name="Kwon S.-K."/>
            <person name="Lee H.K."/>
            <person name="Kwak M.-J."/>
            <person name="Kim J.F."/>
        </authorList>
    </citation>
    <scope>NUCLEOTIDE SEQUENCE [LARGE SCALE GENOMIC DNA]</scope>
    <source>
        <strain evidence="8 9">DOKDO 023</strain>
    </source>
</reference>
<evidence type="ECO:0000256" key="6">
    <source>
        <dbReference type="RuleBase" id="RU004182"/>
    </source>
</evidence>
<keyword evidence="2 5" id="KW-0285">Flavoprotein</keyword>
<feature type="domain" description="Photolyase/cryptochrome alpha/beta" evidence="7">
    <location>
        <begin position="1"/>
        <end position="130"/>
    </location>
</feature>
<keyword evidence="3 5" id="KW-0274">FAD</keyword>
<dbReference type="InterPro" id="IPR006050">
    <property type="entry name" value="DNA_photolyase_N"/>
</dbReference>
<organism evidence="8 9">
    <name type="scientific">Croceitalea dokdonensis DOKDO 023</name>
    <dbReference type="NCBI Taxonomy" id="1300341"/>
    <lineage>
        <taxon>Bacteria</taxon>
        <taxon>Pseudomonadati</taxon>
        <taxon>Bacteroidota</taxon>
        <taxon>Flavobacteriia</taxon>
        <taxon>Flavobacteriales</taxon>
        <taxon>Flavobacteriaceae</taxon>
        <taxon>Croceitalea</taxon>
    </lineage>
</organism>
<dbReference type="Proteomes" id="UP000050280">
    <property type="component" value="Unassembled WGS sequence"/>
</dbReference>
<dbReference type="PANTHER" id="PTHR11455:SF9">
    <property type="entry name" value="CRYPTOCHROME CIRCADIAN CLOCK 5 ISOFORM X1"/>
    <property type="match status" value="1"/>
</dbReference>
<dbReference type="InterPro" id="IPR014729">
    <property type="entry name" value="Rossmann-like_a/b/a_fold"/>
</dbReference>
<dbReference type="InterPro" id="IPR036155">
    <property type="entry name" value="Crypto/Photolyase_N_sf"/>
</dbReference>
<keyword evidence="8" id="KW-0456">Lyase</keyword>
<evidence type="ECO:0000256" key="5">
    <source>
        <dbReference type="PIRSR" id="PIRSR602081-1"/>
    </source>
</evidence>
<feature type="binding site" evidence="5">
    <location>
        <position position="262"/>
    </location>
    <ligand>
        <name>FAD</name>
        <dbReference type="ChEBI" id="CHEBI:57692"/>
    </ligand>
</feature>
<dbReference type="STRING" id="1300341.I595_681"/>
<keyword evidence="4 6" id="KW-0157">Chromophore</keyword>
<dbReference type="SUPFAM" id="SSF48173">
    <property type="entry name" value="Cryptochrome/photolyase FAD-binding domain"/>
    <property type="match status" value="1"/>
</dbReference>
<dbReference type="Gene3D" id="1.10.579.10">
    <property type="entry name" value="DNA Cyclobutane Dipyrimidine Photolyase, subunit A, domain 3"/>
    <property type="match status" value="1"/>
</dbReference>
<dbReference type="AlphaFoldDB" id="A0A0P7AZP4"/>
<evidence type="ECO:0000313" key="8">
    <source>
        <dbReference type="EMBL" id="KPM33775.1"/>
    </source>
</evidence>
<keyword evidence="9" id="KW-1185">Reference proteome</keyword>
<dbReference type="InterPro" id="IPR005101">
    <property type="entry name" value="Cryptochr/Photolyase_FAD-bd"/>
</dbReference>
<dbReference type="GO" id="GO:0009416">
    <property type="term" value="P:response to light stimulus"/>
    <property type="evidence" value="ECO:0007669"/>
    <property type="project" value="TreeGrafter"/>
</dbReference>
<dbReference type="PROSITE" id="PS00394">
    <property type="entry name" value="DNA_PHOTOLYASES_1_1"/>
    <property type="match status" value="1"/>
</dbReference>
<dbReference type="InterPro" id="IPR036134">
    <property type="entry name" value="Crypto/Photolyase_FAD-like_sf"/>
</dbReference>
<comment type="cofactor">
    <cofactor evidence="5">
        <name>FAD</name>
        <dbReference type="ChEBI" id="CHEBI:57692"/>
    </cofactor>
    <text evidence="5">Binds 1 FAD per subunit.</text>
</comment>
<dbReference type="PRINTS" id="PR00147">
    <property type="entry name" value="DNAPHOTLYASE"/>
</dbReference>
<dbReference type="GO" id="GO:0003677">
    <property type="term" value="F:DNA binding"/>
    <property type="evidence" value="ECO:0007669"/>
    <property type="project" value="TreeGrafter"/>
</dbReference>
<dbReference type="Gene3D" id="3.40.50.620">
    <property type="entry name" value="HUPs"/>
    <property type="match status" value="1"/>
</dbReference>
<dbReference type="PANTHER" id="PTHR11455">
    <property type="entry name" value="CRYPTOCHROME"/>
    <property type="match status" value="1"/>
</dbReference>
<dbReference type="OrthoDB" id="9772484at2"/>
<evidence type="ECO:0000256" key="4">
    <source>
        <dbReference type="ARBA" id="ARBA00022991"/>
    </source>
</evidence>
<dbReference type="GO" id="GO:0006139">
    <property type="term" value="P:nucleobase-containing compound metabolic process"/>
    <property type="evidence" value="ECO:0007669"/>
    <property type="project" value="UniProtKB-ARBA"/>
</dbReference>
<dbReference type="Gene3D" id="1.25.40.80">
    <property type="match status" value="1"/>
</dbReference>
<evidence type="ECO:0000256" key="3">
    <source>
        <dbReference type="ARBA" id="ARBA00022827"/>
    </source>
</evidence>
<evidence type="ECO:0000259" key="7">
    <source>
        <dbReference type="PROSITE" id="PS51645"/>
    </source>
</evidence>
<name>A0A0P7AZP4_9FLAO</name>
<feature type="binding site" evidence="5">
    <location>
        <begin position="226"/>
        <end position="230"/>
    </location>
    <ligand>
        <name>FAD</name>
        <dbReference type="ChEBI" id="CHEBI:57692"/>
    </ligand>
</feature>
<comment type="caution">
    <text evidence="8">The sequence shown here is derived from an EMBL/GenBank/DDBJ whole genome shotgun (WGS) entry which is preliminary data.</text>
</comment>
<dbReference type="Pfam" id="PF03441">
    <property type="entry name" value="FAD_binding_7"/>
    <property type="match status" value="1"/>
</dbReference>
<dbReference type="EMBL" id="LDJX01000001">
    <property type="protein sequence ID" value="KPM33775.1"/>
    <property type="molecule type" value="Genomic_DNA"/>
</dbReference>
<dbReference type="PROSITE" id="PS51645">
    <property type="entry name" value="PHR_CRY_ALPHA_BETA"/>
    <property type="match status" value="1"/>
</dbReference>
<gene>
    <name evidence="8" type="ORF">I595_681</name>
</gene>
<feature type="binding site" evidence="5">
    <location>
        <position position="212"/>
    </location>
    <ligand>
        <name>FAD</name>
        <dbReference type="ChEBI" id="CHEBI:57692"/>
    </ligand>
</feature>
<evidence type="ECO:0000313" key="9">
    <source>
        <dbReference type="Proteomes" id="UP000050280"/>
    </source>
</evidence>
<comment type="cofactor">
    <cofactor evidence="1">
        <name>(6R)-5,10-methylene-5,6,7,8-tetrahydrofolate</name>
        <dbReference type="ChEBI" id="CHEBI:15636"/>
    </cofactor>
</comment>
<comment type="similarity">
    <text evidence="6">Belongs to the DNA photolyase family.</text>
</comment>
<dbReference type="SUPFAM" id="SSF52425">
    <property type="entry name" value="Cryptochrome/photolyase, N-terminal domain"/>
    <property type="match status" value="1"/>
</dbReference>
<evidence type="ECO:0000256" key="1">
    <source>
        <dbReference type="ARBA" id="ARBA00001932"/>
    </source>
</evidence>
<dbReference type="InterPro" id="IPR018394">
    <property type="entry name" value="DNA_photolyase_1_CS_C"/>
</dbReference>
<dbReference type="GO" id="GO:0006950">
    <property type="term" value="P:response to stress"/>
    <property type="evidence" value="ECO:0007669"/>
    <property type="project" value="UniProtKB-ARBA"/>
</dbReference>
<sequence>MVVVWLKRDLRLLDHEPLIHAISSGQKILLLYNFEPLWTTDSHYSPRHIRFIKQSLADMQRQLAPYNTKILIVGQEMVTVWKKLHQLRTIKLLLSYQETGMKITYDRDKAVAKWCRTNGVQWKQSVQNGVFRGLSNRSKWKDNWVAFINEPVGVPKMKDGNFIPLQEIQTFFEPEFNRPSLAVTSNKNMQHGGTAYAVKYLNSFLTERITGYNTYYSKPATSRLYSSRLSPYIAWGNLSVRQVCQYAAQHKAKVNKRNLSSFLSRMRWQAHFIQKFEMEGDMEFKSVNKGYHKLVKPKNPALQKAWRQGNTGLPLVDAAMRCLLTTGFVNFRLRAMLASFFTHLLWQPWQDCTEHLAQNFLDFEPGIHFPQLNMQSGETGVNTIRIYNPIKNGKEHDPEGTFIKKWVPELEKLPLKYIHEPWKIPAMEKTFLNFELGRDYPGPIVDIASMRKYASDTLYAYKKNPLSKTESIRIVHTHTLPGRPVWDQHD</sequence>
<dbReference type="InterPro" id="IPR002081">
    <property type="entry name" value="Cryptochrome/DNA_photolyase_1"/>
</dbReference>
<dbReference type="PATRIC" id="fig|1300341.3.peg.672"/>
<proteinExistence type="inferred from homology"/>
<dbReference type="RefSeq" id="WP_054557908.1">
    <property type="nucleotide sequence ID" value="NZ_LDJX01000001.1"/>
</dbReference>
<protein>
    <submittedName>
        <fullName evidence="8">Deoxyribodipyrimidine photo-lyase</fullName>
    </submittedName>
</protein>
<dbReference type="GO" id="GO:0003904">
    <property type="term" value="F:deoxyribodipyrimidine photo-lyase activity"/>
    <property type="evidence" value="ECO:0007669"/>
    <property type="project" value="TreeGrafter"/>
</dbReference>